<gene>
    <name evidence="7" type="ORF">ONZ51_g346</name>
</gene>
<evidence type="ECO:0000256" key="2">
    <source>
        <dbReference type="ARBA" id="ARBA00022692"/>
    </source>
</evidence>
<feature type="compositionally biased region" description="Basic and acidic residues" evidence="5">
    <location>
        <begin position="15"/>
        <end position="50"/>
    </location>
</feature>
<name>A0AAD7XGV6_9APHY</name>
<dbReference type="Gene3D" id="1.20.1740.10">
    <property type="entry name" value="Amino acid/polyamine transporter I"/>
    <property type="match status" value="1"/>
</dbReference>
<dbReference type="PANTHER" id="PTHR11785:SF382">
    <property type="entry name" value="LOW-AFFINITY METHIONINE PERMEASE"/>
    <property type="match status" value="1"/>
</dbReference>
<dbReference type="PANTHER" id="PTHR11785">
    <property type="entry name" value="AMINO ACID TRANSPORTER"/>
    <property type="match status" value="1"/>
</dbReference>
<dbReference type="AlphaFoldDB" id="A0AAD7XGV6"/>
<reference evidence="7" key="1">
    <citation type="submission" date="2022-11" db="EMBL/GenBank/DDBJ databases">
        <title>Genome Sequence of Cubamyces cubensis.</title>
        <authorList>
            <person name="Buettner E."/>
        </authorList>
    </citation>
    <scope>NUCLEOTIDE SEQUENCE</scope>
    <source>
        <strain evidence="7">MPL-01</strain>
    </source>
</reference>
<dbReference type="GO" id="GO:0015179">
    <property type="term" value="F:L-amino acid transmembrane transporter activity"/>
    <property type="evidence" value="ECO:0007669"/>
    <property type="project" value="TreeGrafter"/>
</dbReference>
<feature type="transmembrane region" description="Helical" evidence="6">
    <location>
        <begin position="162"/>
        <end position="185"/>
    </location>
</feature>
<sequence length="584" mass="64194">MLAALRIFRSPSFSPREENPEPEDRRIEDVDDTKRLPPSEKDSEGEKEPISIEVSADIEDDELNPGELSFEEDTAGGMGRHLGIFSCTMIVVGTTIGTGIFATPSSILSSVGSVGASLMLWLLGFVLSVCGLFIWLELGTMFPRSGGEKVYLEAVYQKPKHLATFFFATNAIVLSSSSSGCIIFAQNILITAGHSVDLWTTRGIAIAAIVFTILLHGLVPRVGVWLMNVSTGDVIMKGSLLSHRSLQVLGMFKIIILLFIVVSGWVVLSGRTRVKDPYANFRDAFAGSSSSRNNYATATLKVLYTYSGWSTLNYVLNDVKNPVRTLKIAAPLGFSICAVLYVMANISYFAASTKEEIVESGVTVASLFFNNVFGPKAQKALTLFVALSGLGLTSVLEPEYDLLMMLELAKEGIPLLFGNRFWASNWPTHKSPFPALVLHMLISAIVIIAPPLAVAYPFVLDVETYPGIIVSLLVVVGLFWLRWRKPHLPRPIKVWWPLAVFFLASTVFLLVMPFLPPENGVGDTPPFPITCKYCLVSIGVLAGGVLYWAIWHVVPRWFGYEYVLRKETLSDGTVVMVYTRTSLQ</sequence>
<evidence type="ECO:0000313" key="8">
    <source>
        <dbReference type="Proteomes" id="UP001215151"/>
    </source>
</evidence>
<dbReference type="GO" id="GO:0016020">
    <property type="term" value="C:membrane"/>
    <property type="evidence" value="ECO:0007669"/>
    <property type="project" value="UniProtKB-SubCell"/>
</dbReference>
<organism evidence="7 8">
    <name type="scientific">Trametes cubensis</name>
    <dbReference type="NCBI Taxonomy" id="1111947"/>
    <lineage>
        <taxon>Eukaryota</taxon>
        <taxon>Fungi</taxon>
        <taxon>Dikarya</taxon>
        <taxon>Basidiomycota</taxon>
        <taxon>Agaricomycotina</taxon>
        <taxon>Agaricomycetes</taxon>
        <taxon>Polyporales</taxon>
        <taxon>Polyporaceae</taxon>
        <taxon>Trametes</taxon>
    </lineage>
</organism>
<comment type="caution">
    <text evidence="7">The sequence shown here is derived from an EMBL/GenBank/DDBJ whole genome shotgun (WGS) entry which is preliminary data.</text>
</comment>
<evidence type="ECO:0008006" key="9">
    <source>
        <dbReference type="Google" id="ProtNLM"/>
    </source>
</evidence>
<keyword evidence="3 6" id="KW-1133">Transmembrane helix</keyword>
<keyword evidence="8" id="KW-1185">Reference proteome</keyword>
<keyword evidence="2 6" id="KW-0812">Transmembrane</keyword>
<keyword evidence="4 6" id="KW-0472">Membrane</keyword>
<dbReference type="InterPro" id="IPR002293">
    <property type="entry name" value="AA/rel_permease1"/>
</dbReference>
<evidence type="ECO:0000313" key="7">
    <source>
        <dbReference type="EMBL" id="KAJ8501788.1"/>
    </source>
</evidence>
<evidence type="ECO:0000256" key="3">
    <source>
        <dbReference type="ARBA" id="ARBA00022989"/>
    </source>
</evidence>
<accession>A0AAD7XGV6</accession>
<evidence type="ECO:0000256" key="1">
    <source>
        <dbReference type="ARBA" id="ARBA00004141"/>
    </source>
</evidence>
<feature type="transmembrane region" description="Helical" evidence="6">
    <location>
        <begin position="527"/>
        <end position="550"/>
    </location>
</feature>
<dbReference type="PIRSF" id="PIRSF006060">
    <property type="entry name" value="AA_transporter"/>
    <property type="match status" value="1"/>
</dbReference>
<feature type="transmembrane region" description="Helical" evidence="6">
    <location>
        <begin position="328"/>
        <end position="351"/>
    </location>
</feature>
<dbReference type="Proteomes" id="UP001215151">
    <property type="component" value="Unassembled WGS sequence"/>
</dbReference>
<comment type="subcellular location">
    <subcellularLocation>
        <location evidence="1">Membrane</location>
        <topology evidence="1">Multi-pass membrane protein</topology>
    </subcellularLocation>
</comment>
<feature type="transmembrane region" description="Helical" evidence="6">
    <location>
        <begin position="495"/>
        <end position="515"/>
    </location>
</feature>
<feature type="transmembrane region" description="Helical" evidence="6">
    <location>
        <begin position="205"/>
        <end position="227"/>
    </location>
</feature>
<evidence type="ECO:0000256" key="5">
    <source>
        <dbReference type="SAM" id="MobiDB-lite"/>
    </source>
</evidence>
<dbReference type="Pfam" id="PF13520">
    <property type="entry name" value="AA_permease_2"/>
    <property type="match status" value="1"/>
</dbReference>
<dbReference type="InterPro" id="IPR050598">
    <property type="entry name" value="AminoAcid_Transporter"/>
</dbReference>
<evidence type="ECO:0000256" key="6">
    <source>
        <dbReference type="SAM" id="Phobius"/>
    </source>
</evidence>
<feature type="transmembrane region" description="Helical" evidence="6">
    <location>
        <begin position="248"/>
        <end position="268"/>
    </location>
</feature>
<protein>
    <recommendedName>
        <fullName evidence="9">High-affinity methionine permease</fullName>
    </recommendedName>
</protein>
<feature type="transmembrane region" description="Helical" evidence="6">
    <location>
        <begin position="465"/>
        <end position="483"/>
    </location>
</feature>
<feature type="transmembrane region" description="Helical" evidence="6">
    <location>
        <begin position="114"/>
        <end position="136"/>
    </location>
</feature>
<feature type="region of interest" description="Disordered" evidence="5">
    <location>
        <begin position="1"/>
        <end position="50"/>
    </location>
</feature>
<dbReference type="EMBL" id="JAPEVG010000004">
    <property type="protein sequence ID" value="KAJ8501788.1"/>
    <property type="molecule type" value="Genomic_DNA"/>
</dbReference>
<feature type="transmembrane region" description="Helical" evidence="6">
    <location>
        <begin position="82"/>
        <end position="102"/>
    </location>
</feature>
<evidence type="ECO:0000256" key="4">
    <source>
        <dbReference type="ARBA" id="ARBA00023136"/>
    </source>
</evidence>
<proteinExistence type="predicted"/>
<feature type="transmembrane region" description="Helical" evidence="6">
    <location>
        <begin position="435"/>
        <end position="459"/>
    </location>
</feature>